<dbReference type="Proteomes" id="UP001225072">
    <property type="component" value="Unassembled WGS sequence"/>
</dbReference>
<name>A0ABU0TI32_9FLAO</name>
<organism evidence="1 2">
    <name type="scientific">Chryseobacterium camelliae</name>
    <dbReference type="NCBI Taxonomy" id="1265445"/>
    <lineage>
        <taxon>Bacteria</taxon>
        <taxon>Pseudomonadati</taxon>
        <taxon>Bacteroidota</taxon>
        <taxon>Flavobacteriia</taxon>
        <taxon>Flavobacteriales</taxon>
        <taxon>Weeksellaceae</taxon>
        <taxon>Chryseobacterium group</taxon>
        <taxon>Chryseobacterium</taxon>
    </lineage>
</organism>
<gene>
    <name evidence="1" type="ORF">QE404_001860</name>
</gene>
<sequence length="164" mass="18185">MKNLFFAIALAMGTGAKSQCPNFMKSQSNPYYLLYSSSSAIPDSGNPKTINNLSFVNAGYWNQSNTFYASWTNTSGQPLDINNFTIQFGNQTCTYNSATLSALEVTKDLQSIPSDKAYKVFSVDGKLLQSGITSKNLYRELPTGQVILLSVEQYSVLRMKINQR</sequence>
<evidence type="ECO:0000313" key="2">
    <source>
        <dbReference type="Proteomes" id="UP001225072"/>
    </source>
</evidence>
<dbReference type="EMBL" id="JAUTAL010000001">
    <property type="protein sequence ID" value="MDQ1096713.1"/>
    <property type="molecule type" value="Genomic_DNA"/>
</dbReference>
<accession>A0ABU0TI32</accession>
<dbReference type="RefSeq" id="WP_307449570.1">
    <property type="nucleotide sequence ID" value="NZ_JAUTAL010000001.1"/>
</dbReference>
<protein>
    <recommendedName>
        <fullName evidence="3">T9SS C-terminal target domain-containing protein</fullName>
    </recommendedName>
</protein>
<comment type="caution">
    <text evidence="1">The sequence shown here is derived from an EMBL/GenBank/DDBJ whole genome shotgun (WGS) entry which is preliminary data.</text>
</comment>
<keyword evidence="2" id="KW-1185">Reference proteome</keyword>
<reference evidence="1 2" key="1">
    <citation type="submission" date="2023-07" db="EMBL/GenBank/DDBJ databases">
        <title>Functional and genomic diversity of the sorghum phyllosphere microbiome.</title>
        <authorList>
            <person name="Shade A."/>
        </authorList>
    </citation>
    <scope>NUCLEOTIDE SEQUENCE [LARGE SCALE GENOMIC DNA]</scope>
    <source>
        <strain evidence="1 2">SORGH_AS_1064</strain>
    </source>
</reference>
<evidence type="ECO:0000313" key="1">
    <source>
        <dbReference type="EMBL" id="MDQ1096713.1"/>
    </source>
</evidence>
<evidence type="ECO:0008006" key="3">
    <source>
        <dbReference type="Google" id="ProtNLM"/>
    </source>
</evidence>
<proteinExistence type="predicted"/>